<dbReference type="RefSeq" id="WP_126401947.1">
    <property type="nucleotide sequence ID" value="NZ_AP018907.1"/>
</dbReference>
<name>A0A348G5S5_9HYPH</name>
<proteinExistence type="predicted"/>
<dbReference type="KEGG" id="blag:BLTE_35930"/>
<protein>
    <submittedName>
        <fullName evidence="1">Uncharacterized protein</fullName>
    </submittedName>
</protein>
<evidence type="ECO:0000313" key="1">
    <source>
        <dbReference type="EMBL" id="BBF94908.1"/>
    </source>
</evidence>
<dbReference type="Proteomes" id="UP000266934">
    <property type="component" value="Chromosome"/>
</dbReference>
<accession>A0A348G5S5</accession>
<dbReference type="AlphaFoldDB" id="A0A348G5S5"/>
<keyword evidence="2" id="KW-1185">Reference proteome</keyword>
<organism evidence="1 2">
    <name type="scientific">Blastochloris tepida</name>
    <dbReference type="NCBI Taxonomy" id="2233851"/>
    <lineage>
        <taxon>Bacteria</taxon>
        <taxon>Pseudomonadati</taxon>
        <taxon>Pseudomonadota</taxon>
        <taxon>Alphaproteobacteria</taxon>
        <taxon>Hyphomicrobiales</taxon>
        <taxon>Blastochloridaceae</taxon>
        <taxon>Blastochloris</taxon>
    </lineage>
</organism>
<evidence type="ECO:0000313" key="2">
    <source>
        <dbReference type="Proteomes" id="UP000266934"/>
    </source>
</evidence>
<sequence length="91" mass="10394">MTEQETEAAAEACTPFEISCEMEDDLDELRALAMALDLMAMGMSTDEKDEDSVPIGHIARRMKRLVEAVEERREQLFKMLHPRRHELEGSA</sequence>
<dbReference type="EMBL" id="AP018907">
    <property type="protein sequence ID" value="BBF94908.1"/>
    <property type="molecule type" value="Genomic_DNA"/>
</dbReference>
<gene>
    <name evidence="1" type="ORF">BLTE_35930</name>
</gene>
<reference evidence="1 2" key="1">
    <citation type="submission" date="2018-08" db="EMBL/GenBank/DDBJ databases">
        <title>Complete genome sequencing of Blastochloris tepida GI.</title>
        <authorList>
            <person name="Tsukatani Y."/>
            <person name="Mori H."/>
        </authorList>
    </citation>
    <scope>NUCLEOTIDE SEQUENCE [LARGE SCALE GENOMIC DNA]</scope>
    <source>
        <strain evidence="1 2">GI</strain>
    </source>
</reference>